<dbReference type="GO" id="GO:0005506">
    <property type="term" value="F:iron ion binding"/>
    <property type="evidence" value="ECO:0007669"/>
    <property type="project" value="InterPro"/>
</dbReference>
<keyword evidence="8" id="KW-0472">Membrane</keyword>
<dbReference type="GO" id="GO:0004497">
    <property type="term" value="F:monooxygenase activity"/>
    <property type="evidence" value="ECO:0007669"/>
    <property type="project" value="UniProtKB-KW"/>
</dbReference>
<reference evidence="9 10" key="1">
    <citation type="journal article" date="2018" name="New Phytol.">
        <title>Comparative genomics and transcriptomics depict ericoid mycorrhizal fungi as versatile saprotrophs and plant mutualists.</title>
        <authorList>
            <person name="Martino E."/>
            <person name="Morin E."/>
            <person name="Grelet G.A."/>
            <person name="Kuo A."/>
            <person name="Kohler A."/>
            <person name="Daghino S."/>
            <person name="Barry K.W."/>
            <person name="Cichocki N."/>
            <person name="Clum A."/>
            <person name="Dockter R.B."/>
            <person name="Hainaut M."/>
            <person name="Kuo R.C."/>
            <person name="LaButti K."/>
            <person name="Lindahl B.D."/>
            <person name="Lindquist E.A."/>
            <person name="Lipzen A."/>
            <person name="Khouja H.R."/>
            <person name="Magnuson J."/>
            <person name="Murat C."/>
            <person name="Ohm R.A."/>
            <person name="Singer S.W."/>
            <person name="Spatafora J.W."/>
            <person name="Wang M."/>
            <person name="Veneault-Fourrey C."/>
            <person name="Henrissat B."/>
            <person name="Grigoriev I.V."/>
            <person name="Martin F.M."/>
            <person name="Perotto S."/>
        </authorList>
    </citation>
    <scope>NUCLEOTIDE SEQUENCE [LARGE SCALE GENOMIC DNA]</scope>
    <source>
        <strain evidence="9 10">ATCC 22711</strain>
    </source>
</reference>
<keyword evidence="7" id="KW-0349">Heme</keyword>
<accession>A0A2T3B3W1</accession>
<evidence type="ECO:0000256" key="8">
    <source>
        <dbReference type="SAM" id="Phobius"/>
    </source>
</evidence>
<dbReference type="OrthoDB" id="3945418at2759"/>
<dbReference type="PRINTS" id="PR00465">
    <property type="entry name" value="EP450IV"/>
</dbReference>
<sequence length="508" mass="57357">MIGLPLLEAFALGIMGWVVYGAFWRLYLGPLSRFPGPKLAALTLWYECHLDILKQGGALYVQEIGRLHKIYDMGPCSAQGPLSEPAPTSSTSQAQTSTERYMRDIDVTSLPGKSRVEIRPKQWDLLFSMNSIACTEKRLNSLVSKCNILIFEGTIRKVVDHLCERIPDYRDANKTINLTNAYLAMTMDIATAYAFGRSSALLSQEKFSQKWRYHNHRNAKHCYNESLQMAPSAHGNAASIRYESYQTIEKQVKEALVYDNASSKSTTGDTMFERLRDNDELPPEEKTVRRHTDEATILIIAASESPSKTLSPIHFYLLRNPPILQRVQDEIINLMPDHKTMPSLTQLEQVPYLSAVIKEGLRLHGDVTARTQRVAPTKTCTTRTGSSHGYTFSISSVFVHLNPDIFPDPLAFRPKRWLGKEAMDRRLERYIVAFGKGTQNCIRTNVGMAEMCVALASVVCHHNPTQPRYLGIVLRDPWSVQVLCLTAPNIIAPKYYRRCNTGLTHVSF</sequence>
<evidence type="ECO:0000256" key="5">
    <source>
        <dbReference type="ARBA" id="ARBA00023004"/>
    </source>
</evidence>
<keyword evidence="8" id="KW-0812">Transmembrane</keyword>
<keyword evidence="3 7" id="KW-0479">Metal-binding</keyword>
<dbReference type="PANTHER" id="PTHR24305">
    <property type="entry name" value="CYTOCHROME P450"/>
    <property type="match status" value="1"/>
</dbReference>
<name>A0A2T3B3W1_AMORE</name>
<comment type="similarity">
    <text evidence="2">Belongs to the cytochrome P450 family.</text>
</comment>
<evidence type="ECO:0000256" key="1">
    <source>
        <dbReference type="ARBA" id="ARBA00001971"/>
    </source>
</evidence>
<dbReference type="Proteomes" id="UP000241818">
    <property type="component" value="Unassembled WGS sequence"/>
</dbReference>
<dbReference type="EMBL" id="KZ679010">
    <property type="protein sequence ID" value="PSS20332.1"/>
    <property type="molecule type" value="Genomic_DNA"/>
</dbReference>
<dbReference type="PANTHER" id="PTHR24305:SF157">
    <property type="entry name" value="N-ACETYLTRYPTOPHAN 6-HYDROXYLASE IVOC-RELATED"/>
    <property type="match status" value="1"/>
</dbReference>
<keyword evidence="4" id="KW-0560">Oxidoreductase</keyword>
<protein>
    <recommendedName>
        <fullName evidence="11">Cytochrome P450</fullName>
    </recommendedName>
</protein>
<dbReference type="GO" id="GO:0016705">
    <property type="term" value="F:oxidoreductase activity, acting on paired donors, with incorporation or reduction of molecular oxygen"/>
    <property type="evidence" value="ECO:0007669"/>
    <property type="project" value="InterPro"/>
</dbReference>
<feature type="binding site" description="axial binding residue" evidence="7">
    <location>
        <position position="441"/>
    </location>
    <ligand>
        <name>heme</name>
        <dbReference type="ChEBI" id="CHEBI:30413"/>
    </ligand>
    <ligandPart>
        <name>Fe</name>
        <dbReference type="ChEBI" id="CHEBI:18248"/>
    </ligandPart>
</feature>
<dbReference type="GeneID" id="36575572"/>
<dbReference type="STRING" id="857342.A0A2T3B3W1"/>
<keyword evidence="5 7" id="KW-0408">Iron</keyword>
<keyword evidence="8" id="KW-1133">Transmembrane helix</keyword>
<gene>
    <name evidence="9" type="ORF">M430DRAFT_41651</name>
</gene>
<dbReference type="GO" id="GO:0020037">
    <property type="term" value="F:heme binding"/>
    <property type="evidence" value="ECO:0007669"/>
    <property type="project" value="InterPro"/>
</dbReference>
<evidence type="ECO:0000256" key="6">
    <source>
        <dbReference type="ARBA" id="ARBA00023033"/>
    </source>
</evidence>
<proteinExistence type="inferred from homology"/>
<dbReference type="Gene3D" id="1.10.630.10">
    <property type="entry name" value="Cytochrome P450"/>
    <property type="match status" value="1"/>
</dbReference>
<evidence type="ECO:0000256" key="2">
    <source>
        <dbReference type="ARBA" id="ARBA00010617"/>
    </source>
</evidence>
<dbReference type="InParanoid" id="A0A2T3B3W1"/>
<evidence type="ECO:0000256" key="4">
    <source>
        <dbReference type="ARBA" id="ARBA00023002"/>
    </source>
</evidence>
<dbReference type="InterPro" id="IPR002403">
    <property type="entry name" value="Cyt_P450_E_grp-IV"/>
</dbReference>
<keyword evidence="10" id="KW-1185">Reference proteome</keyword>
<dbReference type="AlphaFoldDB" id="A0A2T3B3W1"/>
<evidence type="ECO:0000256" key="7">
    <source>
        <dbReference type="PIRSR" id="PIRSR602403-1"/>
    </source>
</evidence>
<dbReference type="Pfam" id="PF00067">
    <property type="entry name" value="p450"/>
    <property type="match status" value="1"/>
</dbReference>
<feature type="transmembrane region" description="Helical" evidence="8">
    <location>
        <begin position="6"/>
        <end position="28"/>
    </location>
</feature>
<evidence type="ECO:0000313" key="9">
    <source>
        <dbReference type="EMBL" id="PSS20332.1"/>
    </source>
</evidence>
<evidence type="ECO:0000256" key="3">
    <source>
        <dbReference type="ARBA" id="ARBA00022723"/>
    </source>
</evidence>
<comment type="cofactor">
    <cofactor evidence="1 7">
        <name>heme</name>
        <dbReference type="ChEBI" id="CHEBI:30413"/>
    </cofactor>
</comment>
<evidence type="ECO:0008006" key="11">
    <source>
        <dbReference type="Google" id="ProtNLM"/>
    </source>
</evidence>
<dbReference type="RefSeq" id="XP_024721602.1">
    <property type="nucleotide sequence ID" value="XM_024867491.1"/>
</dbReference>
<dbReference type="InterPro" id="IPR050121">
    <property type="entry name" value="Cytochrome_P450_monoxygenase"/>
</dbReference>
<dbReference type="InterPro" id="IPR001128">
    <property type="entry name" value="Cyt_P450"/>
</dbReference>
<organism evidence="9 10">
    <name type="scientific">Amorphotheca resinae ATCC 22711</name>
    <dbReference type="NCBI Taxonomy" id="857342"/>
    <lineage>
        <taxon>Eukaryota</taxon>
        <taxon>Fungi</taxon>
        <taxon>Dikarya</taxon>
        <taxon>Ascomycota</taxon>
        <taxon>Pezizomycotina</taxon>
        <taxon>Leotiomycetes</taxon>
        <taxon>Helotiales</taxon>
        <taxon>Amorphothecaceae</taxon>
        <taxon>Amorphotheca</taxon>
    </lineage>
</organism>
<dbReference type="SUPFAM" id="SSF48264">
    <property type="entry name" value="Cytochrome P450"/>
    <property type="match status" value="1"/>
</dbReference>
<dbReference type="InterPro" id="IPR036396">
    <property type="entry name" value="Cyt_P450_sf"/>
</dbReference>
<evidence type="ECO:0000313" key="10">
    <source>
        <dbReference type="Proteomes" id="UP000241818"/>
    </source>
</evidence>
<keyword evidence="6" id="KW-0503">Monooxygenase</keyword>